<keyword evidence="3 6" id="KW-0547">Nucleotide-binding</keyword>
<feature type="binding site" evidence="6">
    <location>
        <position position="451"/>
    </location>
    <ligand>
        <name>(6S)-5-formyl-5,6,7,8-tetrahydrofolate</name>
        <dbReference type="ChEBI" id="CHEBI:57457"/>
    </ligand>
</feature>
<dbReference type="InterPro" id="IPR004520">
    <property type="entry name" value="GTPase_MnmE"/>
</dbReference>
<keyword evidence="6" id="KW-0460">Magnesium</keyword>
<dbReference type="EMBL" id="CP036276">
    <property type="protein sequence ID" value="QDU46944.1"/>
    <property type="molecule type" value="Genomic_DNA"/>
</dbReference>
<evidence type="ECO:0000259" key="10">
    <source>
        <dbReference type="Pfam" id="PF12631"/>
    </source>
</evidence>
<dbReference type="HAMAP" id="MF_00379">
    <property type="entry name" value="GTPase_MnmE"/>
    <property type="match status" value="1"/>
</dbReference>
<dbReference type="RefSeq" id="WP_145379518.1">
    <property type="nucleotide sequence ID" value="NZ_CP036276.1"/>
</dbReference>
<evidence type="ECO:0000313" key="12">
    <source>
        <dbReference type="Proteomes" id="UP000319383"/>
    </source>
</evidence>
<dbReference type="AlphaFoldDB" id="A0A517ZWU3"/>
<keyword evidence="12" id="KW-1185">Reference proteome</keyword>
<dbReference type="GO" id="GO:0046872">
    <property type="term" value="F:metal ion binding"/>
    <property type="evidence" value="ECO:0007669"/>
    <property type="project" value="UniProtKB-KW"/>
</dbReference>
<feature type="binding site" evidence="6">
    <location>
        <position position="255"/>
    </location>
    <ligand>
        <name>K(+)</name>
        <dbReference type="ChEBI" id="CHEBI:29103"/>
    </ligand>
</feature>
<dbReference type="SUPFAM" id="SSF52540">
    <property type="entry name" value="P-loop containing nucleoside triphosphate hydrolases"/>
    <property type="match status" value="1"/>
</dbReference>
<evidence type="ECO:0000256" key="2">
    <source>
        <dbReference type="ARBA" id="ARBA00022694"/>
    </source>
</evidence>
<dbReference type="GO" id="GO:0030488">
    <property type="term" value="P:tRNA methylation"/>
    <property type="evidence" value="ECO:0007669"/>
    <property type="project" value="TreeGrafter"/>
</dbReference>
<dbReference type="SUPFAM" id="SSF116878">
    <property type="entry name" value="TrmE connector domain"/>
    <property type="match status" value="1"/>
</dbReference>
<evidence type="ECO:0000313" key="11">
    <source>
        <dbReference type="EMBL" id="QDU46944.1"/>
    </source>
</evidence>
<feature type="binding site" evidence="6">
    <location>
        <position position="25"/>
    </location>
    <ligand>
        <name>(6S)-5-formyl-5,6,7,8-tetrahydrofolate</name>
        <dbReference type="ChEBI" id="CHEBI:57457"/>
    </ligand>
</feature>
<gene>
    <name evidence="11" type="primary">mnmE_2</name>
    <name evidence="6" type="synonym">mnmE</name>
    <name evidence="6" type="synonym">trmE</name>
    <name evidence="11" type="ORF">Mal52_54720</name>
</gene>
<feature type="coiled-coil region" evidence="7">
    <location>
        <begin position="168"/>
        <end position="214"/>
    </location>
</feature>
<sequence>MPFDLHDTIAALSSPPGPAQRGIVRISGSAIRDALNELFRPNDPPLWETTRLPQRHPGSFWLDDIQRWMPVDVFLWPTQRSYTGQPMAEVHTCGSPPLLEAILAAIYAAGVRPARGGEFTLRSFLAGKVDLLQAEAVLGVIDADDQVQLNAALQQLAGGISGDINMVREDLLSLLADLEAGLDFVEEDIEFVDNREILARLTSAEARITSLLEQAVDRMRSTGTARVVLAGRPNVGKSTLFNALLGRGAALVSEIAGTTRDYLAADVNWHGRPIELLDTAGWEQQSEGPLQAALALREDQLQRADLIIWCITADELPNPLTGEADCGNARSLTVLTKCDLANTTGPATALRVSAVTGAGLEELTAAVAAELSQDSAAPQQLLGTTGARCRDSLHGAVESLQRAREVAELSAGDELLSIEIRVALEELGKVSGAVYTDDILDRIFSKFCIGK</sequence>
<organism evidence="11 12">
    <name type="scientific">Symmachiella dynata</name>
    <dbReference type="NCBI Taxonomy" id="2527995"/>
    <lineage>
        <taxon>Bacteria</taxon>
        <taxon>Pseudomonadati</taxon>
        <taxon>Planctomycetota</taxon>
        <taxon>Planctomycetia</taxon>
        <taxon>Planctomycetales</taxon>
        <taxon>Planctomycetaceae</taxon>
        <taxon>Symmachiella</taxon>
    </lineage>
</organism>
<dbReference type="GO" id="GO:0005525">
    <property type="term" value="F:GTP binding"/>
    <property type="evidence" value="ECO:0007669"/>
    <property type="project" value="UniProtKB-UniRule"/>
</dbReference>
<dbReference type="SUPFAM" id="SSF103025">
    <property type="entry name" value="Folate-binding domain"/>
    <property type="match status" value="1"/>
</dbReference>
<keyword evidence="6" id="KW-0963">Cytoplasm</keyword>
<dbReference type="Pfam" id="PF12631">
    <property type="entry name" value="MnmE_helical"/>
    <property type="match status" value="1"/>
</dbReference>
<dbReference type="PANTHER" id="PTHR42714:SF2">
    <property type="entry name" value="TRNA MODIFICATION GTPASE GTPBP3, MITOCHONDRIAL"/>
    <property type="match status" value="1"/>
</dbReference>
<reference evidence="11 12" key="1">
    <citation type="submission" date="2019-02" db="EMBL/GenBank/DDBJ databases">
        <title>Deep-cultivation of Planctomycetes and their phenomic and genomic characterization uncovers novel biology.</title>
        <authorList>
            <person name="Wiegand S."/>
            <person name="Jogler M."/>
            <person name="Boedeker C."/>
            <person name="Pinto D."/>
            <person name="Vollmers J."/>
            <person name="Rivas-Marin E."/>
            <person name="Kohn T."/>
            <person name="Peeters S.H."/>
            <person name="Heuer A."/>
            <person name="Rast P."/>
            <person name="Oberbeckmann S."/>
            <person name="Bunk B."/>
            <person name="Jeske O."/>
            <person name="Meyerdierks A."/>
            <person name="Storesund J.E."/>
            <person name="Kallscheuer N."/>
            <person name="Luecker S."/>
            <person name="Lage O.M."/>
            <person name="Pohl T."/>
            <person name="Merkel B.J."/>
            <person name="Hornburger P."/>
            <person name="Mueller R.-W."/>
            <person name="Bruemmer F."/>
            <person name="Labrenz M."/>
            <person name="Spormann A.M."/>
            <person name="Op den Camp H."/>
            <person name="Overmann J."/>
            <person name="Amann R."/>
            <person name="Jetten M.S.M."/>
            <person name="Mascher T."/>
            <person name="Medema M.H."/>
            <person name="Devos D.P."/>
            <person name="Kaster A.-K."/>
            <person name="Ovreas L."/>
            <person name="Rohde M."/>
            <person name="Galperin M.Y."/>
            <person name="Jogler C."/>
        </authorList>
    </citation>
    <scope>NUCLEOTIDE SEQUENCE [LARGE SCALE GENOMIC DNA]</scope>
    <source>
        <strain evidence="11 12">Mal52</strain>
    </source>
</reference>
<feature type="binding site" evidence="6">
    <location>
        <position position="259"/>
    </location>
    <ligand>
        <name>Mg(2+)</name>
        <dbReference type="ChEBI" id="CHEBI:18420"/>
    </ligand>
</feature>
<comment type="caution">
    <text evidence="6">Lacks conserved residue(s) required for the propagation of feature annotation.</text>
</comment>
<dbReference type="InterPro" id="IPR027368">
    <property type="entry name" value="MnmE_dom2"/>
</dbReference>
<dbReference type="GO" id="GO:0002098">
    <property type="term" value="P:tRNA wobble uridine modification"/>
    <property type="evidence" value="ECO:0007669"/>
    <property type="project" value="TreeGrafter"/>
</dbReference>
<evidence type="ECO:0000256" key="5">
    <source>
        <dbReference type="ARBA" id="ARBA00023134"/>
    </source>
</evidence>
<comment type="subunit">
    <text evidence="6">Homodimer. Heterotetramer of two MnmE and two MnmG subunits.</text>
</comment>
<dbReference type="InterPro" id="IPR006073">
    <property type="entry name" value="GTP-bd"/>
</dbReference>
<name>A0A517ZWU3_9PLAN</name>
<keyword evidence="5 6" id="KW-0342">GTP-binding</keyword>
<dbReference type="InterPro" id="IPR027266">
    <property type="entry name" value="TrmE/GcvT-like"/>
</dbReference>
<dbReference type="Pfam" id="PF01926">
    <property type="entry name" value="MMR_HSR1"/>
    <property type="match status" value="1"/>
</dbReference>
<feature type="domain" description="MnmE helical" evidence="10">
    <location>
        <begin position="131"/>
        <end position="448"/>
    </location>
</feature>
<dbReference type="EC" id="3.6.-.-" evidence="6"/>
<feature type="domain" description="GTP-binding protein TrmE N-terminal" evidence="9">
    <location>
        <begin position="8"/>
        <end position="128"/>
    </location>
</feature>
<dbReference type="InterPro" id="IPR031168">
    <property type="entry name" value="G_TrmE"/>
</dbReference>
<dbReference type="CDD" id="cd04164">
    <property type="entry name" value="trmE"/>
    <property type="match status" value="1"/>
</dbReference>
<feature type="binding site" evidence="6">
    <location>
        <position position="234"/>
    </location>
    <ligand>
        <name>K(+)</name>
        <dbReference type="ChEBI" id="CHEBI:29103"/>
    </ligand>
</feature>
<evidence type="ECO:0000256" key="3">
    <source>
        <dbReference type="ARBA" id="ARBA00022741"/>
    </source>
</evidence>
<feature type="binding site" evidence="6">
    <location>
        <position position="128"/>
    </location>
    <ligand>
        <name>(6S)-5-formyl-5,6,7,8-tetrahydrofolate</name>
        <dbReference type="ChEBI" id="CHEBI:57457"/>
    </ligand>
</feature>
<dbReference type="KEGG" id="sdyn:Mal52_54720"/>
<dbReference type="Gene3D" id="3.40.50.300">
    <property type="entry name" value="P-loop containing nucleotide triphosphate hydrolases"/>
    <property type="match status" value="1"/>
</dbReference>
<keyword evidence="4 6" id="KW-0630">Potassium</keyword>
<dbReference type="InterPro" id="IPR005225">
    <property type="entry name" value="Small_GTP-bd"/>
</dbReference>
<dbReference type="InterPro" id="IPR018948">
    <property type="entry name" value="GTP-bd_TrmE_N"/>
</dbReference>
<feature type="binding site" evidence="6">
    <location>
        <position position="238"/>
    </location>
    <ligand>
        <name>Mg(2+)</name>
        <dbReference type="ChEBI" id="CHEBI:18420"/>
    </ligand>
</feature>
<dbReference type="Pfam" id="PF10396">
    <property type="entry name" value="TrmE_N"/>
    <property type="match status" value="1"/>
</dbReference>
<evidence type="ECO:0000256" key="7">
    <source>
        <dbReference type="SAM" id="Coils"/>
    </source>
</evidence>
<keyword evidence="2 6" id="KW-0819">tRNA processing</keyword>
<feature type="binding site" evidence="6">
    <location>
        <position position="253"/>
    </location>
    <ligand>
        <name>K(+)</name>
        <dbReference type="ChEBI" id="CHEBI:29103"/>
    </ligand>
</feature>
<dbReference type="Gene3D" id="1.20.120.430">
    <property type="entry name" value="tRNA modification GTPase MnmE domain 2"/>
    <property type="match status" value="1"/>
</dbReference>
<proteinExistence type="inferred from homology"/>
<comment type="cofactor">
    <cofactor evidence="6">
        <name>K(+)</name>
        <dbReference type="ChEBI" id="CHEBI:29103"/>
    </cofactor>
    <text evidence="6">Binds 1 potassium ion per subunit.</text>
</comment>
<evidence type="ECO:0000259" key="9">
    <source>
        <dbReference type="Pfam" id="PF10396"/>
    </source>
</evidence>
<accession>A0A517ZWU3</accession>
<feature type="binding site" evidence="6">
    <location>
        <begin position="234"/>
        <end position="239"/>
    </location>
    <ligand>
        <name>GTP</name>
        <dbReference type="ChEBI" id="CHEBI:37565"/>
    </ligand>
</feature>
<keyword evidence="6" id="KW-0479">Metal-binding</keyword>
<keyword evidence="7" id="KW-0175">Coiled coil</keyword>
<comment type="subcellular location">
    <subcellularLocation>
        <location evidence="6">Cytoplasm</location>
    </subcellularLocation>
</comment>
<protein>
    <recommendedName>
        <fullName evidence="6">tRNA modification GTPase MnmE</fullName>
        <ecNumber evidence="6">3.6.-.-</ecNumber>
    </recommendedName>
</protein>
<dbReference type="InterPro" id="IPR027417">
    <property type="entry name" value="P-loop_NTPase"/>
</dbReference>
<keyword evidence="6 11" id="KW-0378">Hydrolase</keyword>
<feature type="binding site" evidence="6">
    <location>
        <position position="258"/>
    </location>
    <ligand>
        <name>K(+)</name>
        <dbReference type="ChEBI" id="CHEBI:29103"/>
    </ligand>
</feature>
<comment type="similarity">
    <text evidence="1 6">Belongs to the TRAFAC class TrmE-Era-EngA-EngB-Septin-like GTPase superfamily. TrmE GTPase family.</text>
</comment>
<evidence type="ECO:0000256" key="6">
    <source>
        <dbReference type="HAMAP-Rule" id="MF_00379"/>
    </source>
</evidence>
<feature type="binding site" evidence="6">
    <location>
        <begin position="253"/>
        <end position="259"/>
    </location>
    <ligand>
        <name>GTP</name>
        <dbReference type="ChEBI" id="CHEBI:37565"/>
    </ligand>
</feature>
<dbReference type="Gene3D" id="3.30.1360.120">
    <property type="entry name" value="Probable tRNA modification gtpase trme, domain 1"/>
    <property type="match status" value="1"/>
</dbReference>
<feature type="domain" description="G" evidence="8">
    <location>
        <begin position="226"/>
        <end position="316"/>
    </location>
</feature>
<evidence type="ECO:0000259" key="8">
    <source>
        <dbReference type="Pfam" id="PF01926"/>
    </source>
</evidence>
<dbReference type="Proteomes" id="UP000319383">
    <property type="component" value="Chromosome"/>
</dbReference>
<evidence type="ECO:0000256" key="1">
    <source>
        <dbReference type="ARBA" id="ARBA00011043"/>
    </source>
</evidence>
<dbReference type="GO" id="GO:0003924">
    <property type="term" value="F:GTPase activity"/>
    <property type="evidence" value="ECO:0007669"/>
    <property type="project" value="UniProtKB-UniRule"/>
</dbReference>
<dbReference type="CDD" id="cd14858">
    <property type="entry name" value="TrmE_N"/>
    <property type="match status" value="1"/>
</dbReference>
<dbReference type="InterPro" id="IPR025867">
    <property type="entry name" value="MnmE_helical"/>
</dbReference>
<dbReference type="NCBIfam" id="TIGR00231">
    <property type="entry name" value="small_GTP"/>
    <property type="match status" value="1"/>
</dbReference>
<feature type="binding site" evidence="6">
    <location>
        <begin position="278"/>
        <end position="281"/>
    </location>
    <ligand>
        <name>GTP</name>
        <dbReference type="ChEBI" id="CHEBI:37565"/>
    </ligand>
</feature>
<comment type="function">
    <text evidence="6">Exhibits a very high intrinsic GTPase hydrolysis rate. Involved in the addition of a carboxymethylaminomethyl (cmnm) group at the wobble position (U34) of certain tRNAs, forming tRNA-cmnm(5)s(2)U34.</text>
</comment>
<dbReference type="GO" id="GO:0005829">
    <property type="term" value="C:cytosol"/>
    <property type="evidence" value="ECO:0007669"/>
    <property type="project" value="TreeGrafter"/>
</dbReference>
<evidence type="ECO:0000256" key="4">
    <source>
        <dbReference type="ARBA" id="ARBA00022958"/>
    </source>
</evidence>
<dbReference type="PANTHER" id="PTHR42714">
    <property type="entry name" value="TRNA MODIFICATION GTPASE GTPBP3"/>
    <property type="match status" value="1"/>
</dbReference>
<feature type="binding site" evidence="6">
    <location>
        <position position="89"/>
    </location>
    <ligand>
        <name>(6S)-5-formyl-5,6,7,8-tetrahydrofolate</name>
        <dbReference type="ChEBI" id="CHEBI:57457"/>
    </ligand>
</feature>